<dbReference type="Proteomes" id="UP001153069">
    <property type="component" value="Unassembled WGS sequence"/>
</dbReference>
<evidence type="ECO:0000313" key="3">
    <source>
        <dbReference type="Proteomes" id="UP001153069"/>
    </source>
</evidence>
<comment type="caution">
    <text evidence="2">The sequence shown here is derived from an EMBL/GenBank/DDBJ whole genome shotgun (WGS) entry which is preliminary data.</text>
</comment>
<feature type="region of interest" description="Disordered" evidence="1">
    <location>
        <begin position="1"/>
        <end position="30"/>
    </location>
</feature>
<evidence type="ECO:0000313" key="2">
    <source>
        <dbReference type="EMBL" id="CAB9518262.1"/>
    </source>
</evidence>
<name>A0A9N8HMN6_9STRA</name>
<sequence length="97" mass="9628">MSGSHPHPNGNGQSGNGSNGLQFQPGVDDPNKLKRFLVGVVEQYNTLKQGGPLTNGGAGMNNGGMNNGNNNNGAMAAQLAALNAAQGAGGGMSHQIA</sequence>
<accession>A0A9N8HMN6</accession>
<evidence type="ECO:0000256" key="1">
    <source>
        <dbReference type="SAM" id="MobiDB-lite"/>
    </source>
</evidence>
<reference evidence="2" key="1">
    <citation type="submission" date="2020-06" db="EMBL/GenBank/DDBJ databases">
        <authorList>
            <consortium name="Plant Systems Biology data submission"/>
        </authorList>
    </citation>
    <scope>NUCLEOTIDE SEQUENCE</scope>
    <source>
        <strain evidence="2">D6</strain>
    </source>
</reference>
<protein>
    <submittedName>
        <fullName evidence="2">Uncharacterized protein</fullName>
    </submittedName>
</protein>
<organism evidence="2 3">
    <name type="scientific">Seminavis robusta</name>
    <dbReference type="NCBI Taxonomy" id="568900"/>
    <lineage>
        <taxon>Eukaryota</taxon>
        <taxon>Sar</taxon>
        <taxon>Stramenopiles</taxon>
        <taxon>Ochrophyta</taxon>
        <taxon>Bacillariophyta</taxon>
        <taxon>Bacillariophyceae</taxon>
        <taxon>Bacillariophycidae</taxon>
        <taxon>Naviculales</taxon>
        <taxon>Naviculaceae</taxon>
        <taxon>Seminavis</taxon>
    </lineage>
</organism>
<dbReference type="EMBL" id="CAICTM010000917">
    <property type="protein sequence ID" value="CAB9518262.1"/>
    <property type="molecule type" value="Genomic_DNA"/>
</dbReference>
<dbReference type="AlphaFoldDB" id="A0A9N8HMN6"/>
<proteinExistence type="predicted"/>
<keyword evidence="3" id="KW-1185">Reference proteome</keyword>
<gene>
    <name evidence="2" type="ORF">SEMRO_919_G220170.1</name>
</gene>